<dbReference type="InterPro" id="IPR029063">
    <property type="entry name" value="SAM-dependent_MTases_sf"/>
</dbReference>
<comment type="catalytic activity">
    <reaction evidence="5">
        <text>a 5'-end (N(2),N(7)-dimethyl 5'-triphosphoguanosine)-ribonucleoside in snRNA + S-adenosyl-L-methionine = a 5'-end (N(2),N(2),N(7)-trimethyl 5'-triphosphoguanosine)-ribonucleoside in snRNA + S-adenosyl-L-homocysteine + H(+)</text>
        <dbReference type="Rhea" id="RHEA:78479"/>
        <dbReference type="Rhea" id="RHEA-COMP:19087"/>
        <dbReference type="Rhea" id="RHEA-COMP:19089"/>
        <dbReference type="ChEBI" id="CHEBI:15378"/>
        <dbReference type="ChEBI" id="CHEBI:57856"/>
        <dbReference type="ChEBI" id="CHEBI:59789"/>
        <dbReference type="ChEBI" id="CHEBI:167623"/>
        <dbReference type="ChEBI" id="CHEBI:172880"/>
    </reaction>
    <physiologicalReaction direction="left-to-right" evidence="5">
        <dbReference type="Rhea" id="RHEA:78480"/>
    </physiologicalReaction>
</comment>
<evidence type="ECO:0000313" key="9">
    <source>
        <dbReference type="EMBL" id="KAH9422181.1"/>
    </source>
</evidence>
<evidence type="ECO:0000256" key="1">
    <source>
        <dbReference type="ARBA" id="ARBA00018517"/>
    </source>
</evidence>
<dbReference type="PANTHER" id="PTHR14741:SF32">
    <property type="entry name" value="TRIMETHYLGUANOSINE SYNTHASE"/>
    <property type="match status" value="1"/>
</dbReference>
<accession>A0ABQ8JHY1</accession>
<dbReference type="Pfam" id="PF09445">
    <property type="entry name" value="Methyltransf_15"/>
    <property type="match status" value="1"/>
</dbReference>
<protein>
    <recommendedName>
        <fullName evidence="1">Trimethylguanosine synthase</fullName>
    </recommendedName>
    <alternativeName>
        <fullName evidence="7">Cap-specific guanine-N(2) methyltransferase</fullName>
    </alternativeName>
</protein>
<evidence type="ECO:0000256" key="5">
    <source>
        <dbReference type="ARBA" id="ARBA00048763"/>
    </source>
</evidence>
<sequence>MKTTENRNDLIVTRTKVQHNEDENNRHLFENLEMKRLGLPTQFTSAKSKRFHKKKKRKNRNSIIDRMLQNWNEFQISSFDDSNVENIVSAGNDLPNNDEEEEDHLKIQHHFIESNVSVEMPDIIDEYYSDEYSNDEELLGNLQEDDEEEDMDISSMEENEDDLVEEVPTNFMAKNSYDYQDMQVNNNNNNNQRKTNHTDGIDIMKTNSVPSTNNDSNKVQRKSNRRKSKIRWNIYWRQRFILFSRFNQGIRLDKESWYSVTPESIAKHIAERLQNTLSKRYPDRSMAGFIVMDPFCGAGGNIIQFALQPLIRKVYAIDIDPEKIAMAKHNARIYECDKKIEFICGDFFQFTKHNRFPDIIDACFYSPPWGGPDYIKLKKFSLNHMIPNGFDICRHTSKYLTQNIIMLLPRNFDEIELQKVSDLVYNVDPNQPTQQARVVELERNMIFNKVKTITAYFGDTIDGFNQVPTKVLFETK</sequence>
<dbReference type="Gene3D" id="3.40.50.150">
    <property type="entry name" value="Vaccinia Virus protein VP39"/>
    <property type="match status" value="1"/>
</dbReference>
<gene>
    <name evidence="9" type="primary">TGS1</name>
    <name evidence="9" type="ORF">DERP_002476</name>
</gene>
<feature type="compositionally biased region" description="Polar residues" evidence="8">
    <location>
        <begin position="205"/>
        <end position="217"/>
    </location>
</feature>
<comment type="catalytic activity">
    <reaction evidence="6">
        <text>a 5'-end (N(7)-methyl 5'-triphosphoguanosine)-ribonucleoside in snRNA + S-adenosyl-L-methionine = a 5'-end (N(2),N(7)-dimethyl 5'-triphosphoguanosine)-ribonucleoside in snRNA + S-adenosyl-L-homocysteine + H(+)</text>
        <dbReference type="Rhea" id="RHEA:78471"/>
        <dbReference type="Rhea" id="RHEA-COMP:19085"/>
        <dbReference type="Rhea" id="RHEA-COMP:19087"/>
        <dbReference type="ChEBI" id="CHEBI:15378"/>
        <dbReference type="ChEBI" id="CHEBI:57856"/>
        <dbReference type="ChEBI" id="CHEBI:59789"/>
        <dbReference type="ChEBI" id="CHEBI:156461"/>
        <dbReference type="ChEBI" id="CHEBI:172880"/>
    </reaction>
    <physiologicalReaction direction="left-to-right" evidence="6">
        <dbReference type="Rhea" id="RHEA:78472"/>
    </physiologicalReaction>
</comment>
<dbReference type="Proteomes" id="UP000887458">
    <property type="component" value="Unassembled WGS sequence"/>
</dbReference>
<feature type="region of interest" description="Disordered" evidence="8">
    <location>
        <begin position="183"/>
        <end position="224"/>
    </location>
</feature>
<dbReference type="PANTHER" id="PTHR14741">
    <property type="entry name" value="S-ADENOSYLMETHIONINE-DEPENDENT METHYLTRANSFERASE RELATED"/>
    <property type="match status" value="1"/>
</dbReference>
<dbReference type="EMBL" id="NJHN03000037">
    <property type="protein sequence ID" value="KAH9422181.1"/>
    <property type="molecule type" value="Genomic_DNA"/>
</dbReference>
<evidence type="ECO:0000256" key="8">
    <source>
        <dbReference type="SAM" id="MobiDB-lite"/>
    </source>
</evidence>
<name>A0ABQ8JHY1_DERPT</name>
<organism evidence="9 10">
    <name type="scientific">Dermatophagoides pteronyssinus</name>
    <name type="common">European house dust mite</name>
    <dbReference type="NCBI Taxonomy" id="6956"/>
    <lineage>
        <taxon>Eukaryota</taxon>
        <taxon>Metazoa</taxon>
        <taxon>Ecdysozoa</taxon>
        <taxon>Arthropoda</taxon>
        <taxon>Chelicerata</taxon>
        <taxon>Arachnida</taxon>
        <taxon>Acari</taxon>
        <taxon>Acariformes</taxon>
        <taxon>Sarcoptiformes</taxon>
        <taxon>Astigmata</taxon>
        <taxon>Psoroptidia</taxon>
        <taxon>Analgoidea</taxon>
        <taxon>Pyroglyphidae</taxon>
        <taxon>Dermatophagoidinae</taxon>
        <taxon>Dermatophagoides</taxon>
    </lineage>
</organism>
<comment type="similarity">
    <text evidence="2">Belongs to the methyltransferase superfamily. Trimethylguanosine synthase family.</text>
</comment>
<evidence type="ECO:0000256" key="7">
    <source>
        <dbReference type="ARBA" id="ARBA00049790"/>
    </source>
</evidence>
<dbReference type="CDD" id="cd02440">
    <property type="entry name" value="AdoMet_MTases"/>
    <property type="match status" value="1"/>
</dbReference>
<evidence type="ECO:0000256" key="2">
    <source>
        <dbReference type="ARBA" id="ARBA00025783"/>
    </source>
</evidence>
<dbReference type="InterPro" id="IPR019012">
    <property type="entry name" value="RNA_cap_Gua-N2-MeTrfase"/>
</dbReference>
<reference evidence="9 10" key="1">
    <citation type="journal article" date="2018" name="J. Allergy Clin. Immunol.">
        <title>High-quality assembly of Dermatophagoides pteronyssinus genome and transcriptome reveals a wide range of novel allergens.</title>
        <authorList>
            <person name="Liu X.Y."/>
            <person name="Yang K.Y."/>
            <person name="Wang M.Q."/>
            <person name="Kwok J.S."/>
            <person name="Zeng X."/>
            <person name="Yang Z."/>
            <person name="Xiao X.J."/>
            <person name="Lau C.P."/>
            <person name="Li Y."/>
            <person name="Huang Z.M."/>
            <person name="Ba J.G."/>
            <person name="Yim A.K."/>
            <person name="Ouyang C.Y."/>
            <person name="Ngai S.M."/>
            <person name="Chan T.F."/>
            <person name="Leung E.L."/>
            <person name="Liu L."/>
            <person name="Liu Z.G."/>
            <person name="Tsui S.K."/>
        </authorList>
    </citation>
    <scope>NUCLEOTIDE SEQUENCE [LARGE SCALE GENOMIC DNA]</scope>
    <source>
        <strain evidence="9">Derp</strain>
    </source>
</reference>
<keyword evidence="10" id="KW-1185">Reference proteome</keyword>
<comment type="caution">
    <text evidence="9">The sequence shown here is derived from an EMBL/GenBank/DDBJ whole genome shotgun (WGS) entry which is preliminary data.</text>
</comment>
<evidence type="ECO:0000313" key="10">
    <source>
        <dbReference type="Proteomes" id="UP000887458"/>
    </source>
</evidence>
<evidence type="ECO:0000256" key="6">
    <source>
        <dbReference type="ARBA" id="ARBA00049075"/>
    </source>
</evidence>
<evidence type="ECO:0000256" key="3">
    <source>
        <dbReference type="ARBA" id="ARBA00047418"/>
    </source>
</evidence>
<proteinExistence type="inferred from homology"/>
<reference evidence="9 10" key="2">
    <citation type="journal article" date="2022" name="Mol. Biol. Evol.">
        <title>Comparative Genomics Reveals Insights into the Divergent Evolution of Astigmatic Mites and Household Pest Adaptations.</title>
        <authorList>
            <person name="Xiong Q."/>
            <person name="Wan A.T."/>
            <person name="Liu X."/>
            <person name="Fung C.S."/>
            <person name="Xiao X."/>
            <person name="Malainual N."/>
            <person name="Hou J."/>
            <person name="Wang L."/>
            <person name="Wang M."/>
            <person name="Yang K.Y."/>
            <person name="Cui Y."/>
            <person name="Leung E.L."/>
            <person name="Nong W."/>
            <person name="Shin S.K."/>
            <person name="Au S.W."/>
            <person name="Jeong K.Y."/>
            <person name="Chew F.T."/>
            <person name="Hui J.H."/>
            <person name="Leung T.F."/>
            <person name="Tungtrongchitr A."/>
            <person name="Zhong N."/>
            <person name="Liu Z."/>
            <person name="Tsui S.K."/>
        </authorList>
    </citation>
    <scope>NUCLEOTIDE SEQUENCE [LARGE SCALE GENOMIC DNA]</scope>
    <source>
        <strain evidence="9">Derp</strain>
    </source>
</reference>
<comment type="catalytic activity">
    <reaction evidence="3">
        <text>a 5'-end (N(2),N(7)-dimethyl 5'-triphosphoguanosine)-ribonucleoside in snoRNA + S-adenosyl-L-methionine = a 5'-end (N(2),N(2),N(7)-trimethyl 5'-triphosphoguanosine)-ribonucleoside in snoRNA + S-adenosyl-L-homocysteine + H(+)</text>
        <dbReference type="Rhea" id="RHEA:78507"/>
        <dbReference type="Rhea" id="RHEA-COMP:19088"/>
        <dbReference type="Rhea" id="RHEA-COMP:19090"/>
        <dbReference type="ChEBI" id="CHEBI:15378"/>
        <dbReference type="ChEBI" id="CHEBI:57856"/>
        <dbReference type="ChEBI" id="CHEBI:59789"/>
        <dbReference type="ChEBI" id="CHEBI:167623"/>
        <dbReference type="ChEBI" id="CHEBI:172880"/>
    </reaction>
    <physiologicalReaction direction="left-to-right" evidence="3">
        <dbReference type="Rhea" id="RHEA:78508"/>
    </physiologicalReaction>
</comment>
<dbReference type="SUPFAM" id="SSF53335">
    <property type="entry name" value="S-adenosyl-L-methionine-dependent methyltransferases"/>
    <property type="match status" value="1"/>
</dbReference>
<comment type="catalytic activity">
    <reaction evidence="4">
        <text>a 5'-end (N(7)-methyl 5'-triphosphoguanosine)-ribonucleoside in snoRNA + S-adenosyl-L-methionine = a 5'-end (N(2),N(7)-dimethyl 5'-triphosphoguanosine)-ribonucleoside in snoRNA + S-adenosyl-L-homocysteine + H(+)</text>
        <dbReference type="Rhea" id="RHEA:78475"/>
        <dbReference type="Rhea" id="RHEA-COMP:19086"/>
        <dbReference type="Rhea" id="RHEA-COMP:19088"/>
        <dbReference type="ChEBI" id="CHEBI:15378"/>
        <dbReference type="ChEBI" id="CHEBI:57856"/>
        <dbReference type="ChEBI" id="CHEBI:59789"/>
        <dbReference type="ChEBI" id="CHEBI:156461"/>
        <dbReference type="ChEBI" id="CHEBI:172880"/>
    </reaction>
    <physiologicalReaction direction="left-to-right" evidence="4">
        <dbReference type="Rhea" id="RHEA:78476"/>
    </physiologicalReaction>
</comment>
<evidence type="ECO:0000256" key="4">
    <source>
        <dbReference type="ARBA" id="ARBA00048740"/>
    </source>
</evidence>